<sequence>MKANIGIGENHLKAVAERLQVLLADEQVLYTKTRNYHWNVVGDNFMEMHGFYENQYNELAEIIDEVAERIRMIGHYSTGRLVDFLKLTNLLEPEYTNVQSEQIKNLLDDHETIIRGLREMITEFADKQKDLGTSDFVTGLLRQHEKMAWMLRSYITK</sequence>
<dbReference type="Pfam" id="PF00210">
    <property type="entry name" value="Ferritin"/>
    <property type="match status" value="1"/>
</dbReference>
<dbReference type="PANTHER" id="PTHR42932:SF3">
    <property type="entry name" value="DNA PROTECTION DURING STARVATION PROTEIN"/>
    <property type="match status" value="1"/>
</dbReference>
<dbReference type="InterPro" id="IPR012347">
    <property type="entry name" value="Ferritin-like"/>
</dbReference>
<dbReference type="SUPFAM" id="SSF47240">
    <property type="entry name" value="Ferritin-like"/>
    <property type="match status" value="1"/>
</dbReference>
<dbReference type="PIRSF" id="PIRSF005900">
    <property type="entry name" value="Dps"/>
    <property type="match status" value="1"/>
</dbReference>
<evidence type="ECO:0000313" key="4">
    <source>
        <dbReference type="EMBL" id="WZN47731.1"/>
    </source>
</evidence>
<dbReference type="InterPro" id="IPR009078">
    <property type="entry name" value="Ferritin-like_SF"/>
</dbReference>
<gene>
    <name evidence="4" type="ORF">WJU22_06025</name>
</gene>
<proteinExistence type="inferred from homology"/>
<evidence type="ECO:0000256" key="2">
    <source>
        <dbReference type="RuleBase" id="RU003875"/>
    </source>
</evidence>
<dbReference type="PANTHER" id="PTHR42932">
    <property type="entry name" value="GENERAL STRESS PROTEIN 20U"/>
    <property type="match status" value="1"/>
</dbReference>
<feature type="domain" description="Ferritin/DPS" evidence="3">
    <location>
        <begin position="17"/>
        <end position="157"/>
    </location>
</feature>
<evidence type="ECO:0000259" key="3">
    <source>
        <dbReference type="Pfam" id="PF00210"/>
    </source>
</evidence>
<reference evidence="4 5" key="1">
    <citation type="submission" date="2024-03" db="EMBL/GenBank/DDBJ databases">
        <title>Chitinophaga caseinilytica sp. nov., a casein hydrolysing bacterium isolated from forest soil.</title>
        <authorList>
            <person name="Lee D.S."/>
            <person name="Han D.M."/>
            <person name="Baek J.H."/>
            <person name="Choi D.G."/>
            <person name="Jeon J.H."/>
            <person name="Jeon C.O."/>
        </authorList>
    </citation>
    <scope>NUCLEOTIDE SEQUENCE [LARGE SCALE GENOMIC DNA]</scope>
    <source>
        <strain evidence="4 5">KACC 19118</strain>
    </source>
</reference>
<dbReference type="PRINTS" id="PR01346">
    <property type="entry name" value="HELNAPAPROT"/>
</dbReference>
<organism evidence="4 5">
    <name type="scientific">Chitinophaga caseinilytica</name>
    <dbReference type="NCBI Taxonomy" id="2267521"/>
    <lineage>
        <taxon>Bacteria</taxon>
        <taxon>Pseudomonadati</taxon>
        <taxon>Bacteroidota</taxon>
        <taxon>Chitinophagia</taxon>
        <taxon>Chitinophagales</taxon>
        <taxon>Chitinophagaceae</taxon>
        <taxon>Chitinophaga</taxon>
    </lineage>
</organism>
<dbReference type="RefSeq" id="WP_341842356.1">
    <property type="nucleotide sequence ID" value="NZ_CP149792.1"/>
</dbReference>
<dbReference type="Proteomes" id="UP001449657">
    <property type="component" value="Chromosome"/>
</dbReference>
<dbReference type="InterPro" id="IPR008331">
    <property type="entry name" value="Ferritin_DPS_dom"/>
</dbReference>
<comment type="similarity">
    <text evidence="1 2">Belongs to the Dps family.</text>
</comment>
<dbReference type="EMBL" id="CP150096">
    <property type="protein sequence ID" value="WZN47731.1"/>
    <property type="molecule type" value="Genomic_DNA"/>
</dbReference>
<name>A0ABZ2Z650_9BACT</name>
<evidence type="ECO:0000313" key="5">
    <source>
        <dbReference type="Proteomes" id="UP001449657"/>
    </source>
</evidence>
<protein>
    <submittedName>
        <fullName evidence="4">DNA starvation/stationary phase protection protein</fullName>
    </submittedName>
</protein>
<evidence type="ECO:0000256" key="1">
    <source>
        <dbReference type="ARBA" id="ARBA00009497"/>
    </source>
</evidence>
<dbReference type="InterPro" id="IPR002177">
    <property type="entry name" value="DPS_DNA-bd"/>
</dbReference>
<dbReference type="Gene3D" id="1.20.1260.10">
    <property type="match status" value="1"/>
</dbReference>
<accession>A0ABZ2Z650</accession>
<keyword evidence="5" id="KW-1185">Reference proteome</keyword>
<dbReference type="CDD" id="cd01043">
    <property type="entry name" value="DPS"/>
    <property type="match status" value="1"/>
</dbReference>